<comment type="caution">
    <text evidence="8">The sequence shown here is derived from an EMBL/GenBank/DDBJ whole genome shotgun (WGS) entry which is preliminary data.</text>
</comment>
<dbReference type="EMBL" id="NBXA01000021">
    <property type="protein sequence ID" value="RFA12745.1"/>
    <property type="molecule type" value="Genomic_DNA"/>
</dbReference>
<proteinExistence type="inferred from homology"/>
<dbReference type="InterPro" id="IPR020613">
    <property type="entry name" value="Thiolase_CS"/>
</dbReference>
<dbReference type="Gene3D" id="3.40.47.10">
    <property type="match status" value="1"/>
</dbReference>
<feature type="domain" description="Thiolase C-terminal" evidence="7">
    <location>
        <begin position="267"/>
        <end position="390"/>
    </location>
</feature>
<dbReference type="GO" id="GO:0003988">
    <property type="term" value="F:acetyl-CoA C-acyltransferase activity"/>
    <property type="evidence" value="ECO:0007669"/>
    <property type="project" value="TreeGrafter"/>
</dbReference>
<evidence type="ECO:0000256" key="4">
    <source>
        <dbReference type="PIRSR" id="PIRSR000429-1"/>
    </source>
</evidence>
<evidence type="ECO:0000313" key="9">
    <source>
        <dbReference type="Proteomes" id="UP000256709"/>
    </source>
</evidence>
<dbReference type="PIRSF" id="PIRSF000429">
    <property type="entry name" value="Ac-CoA_Ac_transf"/>
    <property type="match status" value="1"/>
</dbReference>
<feature type="active site" description="Acyl-thioester intermediate" evidence="4">
    <location>
        <position position="95"/>
    </location>
</feature>
<protein>
    <submittedName>
        <fullName evidence="8">Acetyl-CoA acetyltransferase</fullName>
    </submittedName>
</protein>
<evidence type="ECO:0000259" key="7">
    <source>
        <dbReference type="Pfam" id="PF02803"/>
    </source>
</evidence>
<evidence type="ECO:0000313" key="8">
    <source>
        <dbReference type="EMBL" id="RFA12745.1"/>
    </source>
</evidence>
<dbReference type="OrthoDB" id="3204099at2"/>
<evidence type="ECO:0000256" key="3">
    <source>
        <dbReference type="ARBA" id="ARBA00023315"/>
    </source>
</evidence>
<feature type="active site" description="Proton acceptor" evidence="4">
    <location>
        <position position="378"/>
    </location>
</feature>
<dbReference type="GO" id="GO:0005737">
    <property type="term" value="C:cytoplasm"/>
    <property type="evidence" value="ECO:0007669"/>
    <property type="project" value="UniProtKB-ARBA"/>
</dbReference>
<accession>A0A3E0VSY5</accession>
<name>A0A3E0VSY5_9MICO</name>
<evidence type="ECO:0000259" key="6">
    <source>
        <dbReference type="Pfam" id="PF00108"/>
    </source>
</evidence>
<dbReference type="PANTHER" id="PTHR43853:SF2">
    <property type="entry name" value="3-OXOADIPYL-COA_3-OXO-5,6-DEHYDROSUBERYL-COA THIOLASE"/>
    <property type="match status" value="1"/>
</dbReference>
<gene>
    <name evidence="8" type="ORF">B7R21_10475</name>
</gene>
<dbReference type="NCBIfam" id="TIGR01930">
    <property type="entry name" value="AcCoA-C-Actrans"/>
    <property type="match status" value="1"/>
</dbReference>
<organism evidence="8 9">
    <name type="scientific">Subtercola boreus</name>
    <dbReference type="NCBI Taxonomy" id="120213"/>
    <lineage>
        <taxon>Bacteria</taxon>
        <taxon>Bacillati</taxon>
        <taxon>Actinomycetota</taxon>
        <taxon>Actinomycetes</taxon>
        <taxon>Micrococcales</taxon>
        <taxon>Microbacteriaceae</taxon>
        <taxon>Subtercola</taxon>
    </lineage>
</organism>
<dbReference type="Proteomes" id="UP000256709">
    <property type="component" value="Unassembled WGS sequence"/>
</dbReference>
<dbReference type="GO" id="GO:0010124">
    <property type="term" value="P:phenylacetate catabolic process"/>
    <property type="evidence" value="ECO:0007669"/>
    <property type="project" value="TreeGrafter"/>
</dbReference>
<feature type="domain" description="Thiolase N-terminal" evidence="6">
    <location>
        <begin position="7"/>
        <end position="257"/>
    </location>
</feature>
<keyword evidence="2 5" id="KW-0808">Transferase</keyword>
<dbReference type="InterPro" id="IPR020616">
    <property type="entry name" value="Thiolase_N"/>
</dbReference>
<dbReference type="GO" id="GO:0006635">
    <property type="term" value="P:fatty acid beta-oxidation"/>
    <property type="evidence" value="ECO:0007669"/>
    <property type="project" value="TreeGrafter"/>
</dbReference>
<dbReference type="InterPro" id="IPR020617">
    <property type="entry name" value="Thiolase_C"/>
</dbReference>
<dbReference type="Pfam" id="PF00108">
    <property type="entry name" value="Thiolase_N"/>
    <property type="match status" value="1"/>
</dbReference>
<dbReference type="InterPro" id="IPR050215">
    <property type="entry name" value="Thiolase-like_sf_Thiolase"/>
</dbReference>
<reference evidence="8 9" key="1">
    <citation type="submission" date="2017-04" db="EMBL/GenBank/DDBJ databases">
        <title>Comparative genome analysis of Subtercola boreus.</title>
        <authorList>
            <person name="Cho Y.-J."/>
            <person name="Cho A."/>
            <person name="Kim O.-S."/>
            <person name="Lee J.-I."/>
        </authorList>
    </citation>
    <scope>NUCLEOTIDE SEQUENCE [LARGE SCALE GENOMIC DNA]</scope>
    <source>
        <strain evidence="8 9">P27444</strain>
    </source>
</reference>
<dbReference type="InterPro" id="IPR016039">
    <property type="entry name" value="Thiolase-like"/>
</dbReference>
<dbReference type="CDD" id="cd00751">
    <property type="entry name" value="thiolase"/>
    <property type="match status" value="1"/>
</dbReference>
<keyword evidence="3 5" id="KW-0012">Acyltransferase</keyword>
<dbReference type="Pfam" id="PF02803">
    <property type="entry name" value="Thiolase_C"/>
    <property type="match status" value="1"/>
</dbReference>
<dbReference type="RefSeq" id="WP_116283209.1">
    <property type="nucleotide sequence ID" value="NZ_NBXA01000021.1"/>
</dbReference>
<dbReference type="InterPro" id="IPR002155">
    <property type="entry name" value="Thiolase"/>
</dbReference>
<evidence type="ECO:0000256" key="2">
    <source>
        <dbReference type="ARBA" id="ARBA00022679"/>
    </source>
</evidence>
<dbReference type="PROSITE" id="PS00737">
    <property type="entry name" value="THIOLASE_2"/>
    <property type="match status" value="1"/>
</dbReference>
<sequence>MAEISEVVFVDGVRTPFGRAGEKGMYWNTRADDLVVKAMLGLLERNPNVPHDRIDEVAIAATTQQGDQGLTLGRTAALLAGLPKSVPGFAIDRMCAGAMTSVTTLGSGIGFGAYDLVIAGGVEHMGRHPMGFGADPNPRFLSEKLVGAEALNMGMTAERIHDRFPALTKERSDRYALRSQQKVAAAYEANKIQPDLIPVATRSESGWGLATRDEAPRPETTMEGLAGLRTPFRPHGRVTAGNSSGLNDGATASLLASGAVAKELGLTTKMRMVSFAFAGVEPEIMGIGPVPSTEKALKKAGLAITDIGLFELNEAFAIQVLSFLDHFGIDDDDPRVNEYGGAIAIGHPLASSGVRLMNQLARQFSEHPEVRYGITAMCVGLGQGGTVIWENPNYDRKAKKSR</sequence>
<feature type="active site" description="Proton acceptor" evidence="4">
    <location>
        <position position="347"/>
    </location>
</feature>
<evidence type="ECO:0000256" key="5">
    <source>
        <dbReference type="RuleBase" id="RU003557"/>
    </source>
</evidence>
<dbReference type="SUPFAM" id="SSF53901">
    <property type="entry name" value="Thiolase-like"/>
    <property type="match status" value="2"/>
</dbReference>
<dbReference type="PANTHER" id="PTHR43853">
    <property type="entry name" value="3-KETOACYL-COA THIOLASE, PEROXISOMAL"/>
    <property type="match status" value="1"/>
</dbReference>
<evidence type="ECO:0000256" key="1">
    <source>
        <dbReference type="ARBA" id="ARBA00010982"/>
    </source>
</evidence>
<dbReference type="AlphaFoldDB" id="A0A3E0VSY5"/>
<comment type="similarity">
    <text evidence="1 5">Belongs to the thiolase-like superfamily. Thiolase family.</text>
</comment>